<evidence type="ECO:0000313" key="6">
    <source>
        <dbReference type="EMBL" id="MDN7932577.1"/>
    </source>
</evidence>
<dbReference type="InterPro" id="IPR015813">
    <property type="entry name" value="Pyrv/PenolPyrv_kinase-like_dom"/>
</dbReference>
<comment type="caution">
    <text evidence="6">The sequence shown here is derived from an EMBL/GenBank/DDBJ whole genome shotgun (WGS) entry which is preliminary data.</text>
</comment>
<dbReference type="PANTHER" id="PTHR20881:SF0">
    <property type="entry name" value="3-METHYL-2-OXOBUTANOATE HYDROXYMETHYLTRANSFERASE"/>
    <property type="match status" value="1"/>
</dbReference>
<dbReference type="InterPro" id="IPR003700">
    <property type="entry name" value="Pantoate_hydroxy_MeTrfase"/>
</dbReference>
<comment type="function">
    <text evidence="5">Catalyzes the reversible reaction in which hydroxymethyl group from 5,10-methylenetetrahydrofolate is transferred onto alpha-ketoisovalerate to form ketopantoate.</text>
</comment>
<accession>A0ABT8PBZ3</accession>
<feature type="binding site" evidence="5">
    <location>
        <position position="49"/>
    </location>
    <ligand>
        <name>Mg(2+)</name>
        <dbReference type="ChEBI" id="CHEBI:18420"/>
    </ligand>
</feature>
<evidence type="ECO:0000313" key="7">
    <source>
        <dbReference type="Proteomes" id="UP001171606"/>
    </source>
</evidence>
<evidence type="ECO:0000256" key="4">
    <source>
        <dbReference type="ARBA" id="ARBA00022679"/>
    </source>
</evidence>
<keyword evidence="4 5" id="KW-0808">Transferase</keyword>
<dbReference type="NCBIfam" id="NF001452">
    <property type="entry name" value="PRK00311.1"/>
    <property type="match status" value="1"/>
</dbReference>
<feature type="binding site" evidence="5">
    <location>
        <position position="88"/>
    </location>
    <ligand>
        <name>Mg(2+)</name>
        <dbReference type="ChEBI" id="CHEBI:18420"/>
    </ligand>
</feature>
<keyword evidence="5" id="KW-0479">Metal-binding</keyword>
<feature type="binding site" evidence="5">
    <location>
        <position position="120"/>
    </location>
    <ligand>
        <name>Mg(2+)</name>
        <dbReference type="ChEBI" id="CHEBI:18420"/>
    </ligand>
</feature>
<dbReference type="SUPFAM" id="SSF51621">
    <property type="entry name" value="Phosphoenolpyruvate/pyruvate domain"/>
    <property type="match status" value="1"/>
</dbReference>
<feature type="binding site" evidence="5">
    <location>
        <begin position="49"/>
        <end position="50"/>
    </location>
    <ligand>
        <name>3-methyl-2-oxobutanoate</name>
        <dbReference type="ChEBI" id="CHEBI:11851"/>
    </ligand>
</feature>
<dbReference type="GO" id="GO:0003864">
    <property type="term" value="F:3-methyl-2-oxobutanoate hydroxymethyltransferase activity"/>
    <property type="evidence" value="ECO:0007669"/>
    <property type="project" value="UniProtKB-EC"/>
</dbReference>
<name>A0ABT8PBZ3_9BURK</name>
<dbReference type="RefSeq" id="WP_301755595.1">
    <property type="nucleotide sequence ID" value="NZ_JAUJSQ010000004.1"/>
</dbReference>
<gene>
    <name evidence="5 6" type="primary">panB</name>
    <name evidence="6" type="ORF">QZM52_14910</name>
</gene>
<dbReference type="EC" id="2.1.2.11" evidence="5"/>
<comment type="subcellular location">
    <subcellularLocation>
        <location evidence="5">Cytoplasm</location>
    </subcellularLocation>
</comment>
<evidence type="ECO:0000256" key="3">
    <source>
        <dbReference type="ARBA" id="ARBA00022655"/>
    </source>
</evidence>
<dbReference type="CDD" id="cd06557">
    <property type="entry name" value="KPHMT-like"/>
    <property type="match status" value="1"/>
</dbReference>
<dbReference type="NCBIfam" id="TIGR00222">
    <property type="entry name" value="panB"/>
    <property type="match status" value="1"/>
</dbReference>
<keyword evidence="7" id="KW-1185">Reference proteome</keyword>
<sequence>MSAHTRTTRKTVTAIRSTKGIGSLVSLTAYSAPMAKLVDEVADVIIVGDSVGMVLYGMPDTLRVTLDMMIAHGAAVVRGAAQACVVVDLPFSTYQESPAQAYRSAARLLAETGAQAVKLEGGSEMADTIRFLTARGIPVMAHVGLMPQQANATGGFRAQGMDPRSAAQVFDAACSAERAGAFSVVIEGTAEALARHLTETLTIPTIGIGASPACDGQVLVTEDLIGAFDAYTPRFVKRYADANAVTRDAIRQYAHDVRQRVFPEPAHCFGYGKPLQLAGVTGVPDAAGAAAP</sequence>
<dbReference type="InterPro" id="IPR040442">
    <property type="entry name" value="Pyrv_kinase-like_dom_sf"/>
</dbReference>
<organism evidence="6 7">
    <name type="scientific">Burkholderia metallica</name>
    <dbReference type="NCBI Taxonomy" id="488729"/>
    <lineage>
        <taxon>Bacteria</taxon>
        <taxon>Pseudomonadati</taxon>
        <taxon>Pseudomonadota</taxon>
        <taxon>Betaproteobacteria</taxon>
        <taxon>Burkholderiales</taxon>
        <taxon>Burkholderiaceae</taxon>
        <taxon>Burkholderia</taxon>
        <taxon>Burkholderia cepacia complex</taxon>
    </lineage>
</organism>
<comment type="pathway">
    <text evidence="5">Cofactor biosynthesis; (R)-pantothenate biosynthesis; (R)-pantoate from 3-methyl-2-oxobutanoate: step 1/2.</text>
</comment>
<dbReference type="EMBL" id="JAUJSQ010000004">
    <property type="protein sequence ID" value="MDN7932577.1"/>
    <property type="molecule type" value="Genomic_DNA"/>
</dbReference>
<dbReference type="Gene3D" id="3.20.20.60">
    <property type="entry name" value="Phosphoenolpyruvate-binding domains"/>
    <property type="match status" value="1"/>
</dbReference>
<proteinExistence type="inferred from homology"/>
<keyword evidence="3 5" id="KW-0566">Pantothenate biosynthesis</keyword>
<reference evidence="6" key="1">
    <citation type="submission" date="2023-07" db="EMBL/GenBank/DDBJ databases">
        <title>A collection of bacterial strains from the Burkholderia cepacia Research Laboratory and Repository.</title>
        <authorList>
            <person name="Lipuma J."/>
            <person name="Spilker T."/>
            <person name="Caverly L."/>
        </authorList>
    </citation>
    <scope>NUCLEOTIDE SEQUENCE</scope>
    <source>
        <strain evidence="6">AU42020</strain>
    </source>
</reference>
<dbReference type="Proteomes" id="UP001171606">
    <property type="component" value="Unassembled WGS sequence"/>
</dbReference>
<dbReference type="PIRSF" id="PIRSF000388">
    <property type="entry name" value="Pantoate_hydroxy_MeTrfase"/>
    <property type="match status" value="1"/>
</dbReference>
<comment type="similarity">
    <text evidence="1 5">Belongs to the PanB family.</text>
</comment>
<dbReference type="Pfam" id="PF02548">
    <property type="entry name" value="Pantoate_transf"/>
    <property type="match status" value="1"/>
</dbReference>
<evidence type="ECO:0000256" key="1">
    <source>
        <dbReference type="ARBA" id="ARBA00008676"/>
    </source>
</evidence>
<feature type="active site" description="Proton acceptor" evidence="5">
    <location>
        <position position="187"/>
    </location>
</feature>
<keyword evidence="5" id="KW-0963">Cytoplasm</keyword>
<protein>
    <recommendedName>
        <fullName evidence="5">3-methyl-2-oxobutanoate hydroxymethyltransferase</fullName>
        <ecNumber evidence="5">2.1.2.11</ecNumber>
    </recommendedName>
    <alternativeName>
        <fullName evidence="5">Ketopantoate hydroxymethyltransferase</fullName>
        <shortName evidence="5">KPHMT</shortName>
    </alternativeName>
</protein>
<dbReference type="HAMAP" id="MF_00156">
    <property type="entry name" value="PanB"/>
    <property type="match status" value="1"/>
</dbReference>
<evidence type="ECO:0000256" key="5">
    <source>
        <dbReference type="HAMAP-Rule" id="MF_00156"/>
    </source>
</evidence>
<evidence type="ECO:0000256" key="2">
    <source>
        <dbReference type="ARBA" id="ARBA00011424"/>
    </source>
</evidence>
<feature type="binding site" evidence="5">
    <location>
        <position position="118"/>
    </location>
    <ligand>
        <name>3-methyl-2-oxobutanoate</name>
        <dbReference type="ChEBI" id="CHEBI:11851"/>
    </ligand>
</feature>
<keyword evidence="5" id="KW-0460">Magnesium</keyword>
<comment type="catalytic activity">
    <reaction evidence="5">
        <text>(6R)-5,10-methylene-5,6,7,8-tetrahydrofolate + 3-methyl-2-oxobutanoate + H2O = 2-dehydropantoate + (6S)-5,6,7,8-tetrahydrofolate</text>
        <dbReference type="Rhea" id="RHEA:11824"/>
        <dbReference type="ChEBI" id="CHEBI:11561"/>
        <dbReference type="ChEBI" id="CHEBI:11851"/>
        <dbReference type="ChEBI" id="CHEBI:15377"/>
        <dbReference type="ChEBI" id="CHEBI:15636"/>
        <dbReference type="ChEBI" id="CHEBI:57453"/>
        <dbReference type="EC" id="2.1.2.11"/>
    </reaction>
</comment>
<comment type="cofactor">
    <cofactor evidence="5">
        <name>Mg(2+)</name>
        <dbReference type="ChEBI" id="CHEBI:18420"/>
    </cofactor>
    <text evidence="5">Binds 1 Mg(2+) ion per subunit.</text>
</comment>
<feature type="binding site" evidence="5">
    <location>
        <position position="88"/>
    </location>
    <ligand>
        <name>3-methyl-2-oxobutanoate</name>
        <dbReference type="ChEBI" id="CHEBI:11851"/>
    </ligand>
</feature>
<dbReference type="PANTHER" id="PTHR20881">
    <property type="entry name" value="3-METHYL-2-OXOBUTANOATE HYDROXYMETHYLTRANSFERASE"/>
    <property type="match status" value="1"/>
</dbReference>
<comment type="subunit">
    <text evidence="2 5">Homodecamer; pentamer of dimers.</text>
</comment>